<dbReference type="Pfam" id="PF00459">
    <property type="entry name" value="Inositol_P"/>
    <property type="match status" value="1"/>
</dbReference>
<gene>
    <name evidence="12" type="ordered locus">MLP_36920</name>
</gene>
<dbReference type="KEGG" id="mph:MLP_36920"/>
<evidence type="ECO:0000256" key="11">
    <source>
        <dbReference type="PIRSR" id="PIRSR600760-2"/>
    </source>
</evidence>
<dbReference type="EMBL" id="AP012204">
    <property type="protein sequence ID" value="BAK36706.1"/>
    <property type="molecule type" value="Genomic_DNA"/>
</dbReference>
<dbReference type="PRINTS" id="PR00377">
    <property type="entry name" value="IMPHPHTASES"/>
</dbReference>
<organism evidence="12 13">
    <name type="scientific">Microlunatus phosphovorus (strain ATCC 700054 / DSM 10555 / JCM 9379 / NBRC 101784 / NCIMB 13414 / VKM Ac-1990 / NM-1)</name>
    <dbReference type="NCBI Taxonomy" id="1032480"/>
    <lineage>
        <taxon>Bacteria</taxon>
        <taxon>Bacillati</taxon>
        <taxon>Actinomycetota</taxon>
        <taxon>Actinomycetes</taxon>
        <taxon>Propionibacteriales</taxon>
        <taxon>Propionibacteriaceae</taxon>
        <taxon>Microlunatus</taxon>
    </lineage>
</organism>
<proteinExistence type="predicted"/>
<dbReference type="eggNOG" id="COG0483">
    <property type="taxonomic scope" value="Bacteria"/>
</dbReference>
<dbReference type="GO" id="GO:0004401">
    <property type="term" value="F:histidinol-phosphatase activity"/>
    <property type="evidence" value="ECO:0007669"/>
    <property type="project" value="UniProtKB-EC"/>
</dbReference>
<sequence>MPDVDLAAARDLAIELAQKAGDLAVQHAASAAALPKGHAGDVVTHVDQEAERLIAAVINAVYPDHAVLGEEFGLQGDPDAEYRWLVDPLDGTNNYVLGLDLYGVCITLCRRGEPLVAVVHDSARGRSYAAIVGHGATLNGTPVRMLAPEPLDRVTVSWLQGYAVGADDPAGQRMFRSLERSCKRVLRTWAPSIDWGLIAVGRVAAMIAYRNEPWDLVGGALIAREAGADVLTSADGEIVLVAHPDIITELAALAGIE</sequence>
<dbReference type="PANTHER" id="PTHR20854:SF4">
    <property type="entry name" value="INOSITOL-1-MONOPHOSPHATASE-RELATED"/>
    <property type="match status" value="1"/>
</dbReference>
<evidence type="ECO:0000256" key="5">
    <source>
        <dbReference type="ARBA" id="ARBA00022723"/>
    </source>
</evidence>
<dbReference type="PANTHER" id="PTHR20854">
    <property type="entry name" value="INOSITOL MONOPHOSPHATASE"/>
    <property type="match status" value="1"/>
</dbReference>
<evidence type="ECO:0000256" key="8">
    <source>
        <dbReference type="ARBA" id="ARBA00033209"/>
    </source>
</evidence>
<reference evidence="12 13" key="1">
    <citation type="submission" date="2011-05" db="EMBL/GenBank/DDBJ databases">
        <title>Whole genome sequence of Microlunatus phosphovorus NM-1.</title>
        <authorList>
            <person name="Hosoyama A."/>
            <person name="Sasaki K."/>
            <person name="Harada T."/>
            <person name="Igarashi R."/>
            <person name="Kawakoshi A."/>
            <person name="Sasagawa M."/>
            <person name="Fukada J."/>
            <person name="Nakamura S."/>
            <person name="Katano Y."/>
            <person name="Hanada S."/>
            <person name="Kamagata Y."/>
            <person name="Nakamura N."/>
            <person name="Yamazaki S."/>
            <person name="Fujita N."/>
        </authorList>
    </citation>
    <scope>NUCLEOTIDE SEQUENCE [LARGE SCALE GENOMIC DNA]</scope>
    <source>
        <strain evidence="13">ATCC 700054 / DSM 10555 / JCM 9379 / NBRC 101784 / NCIMB 13414 / VKM Ac-1990 / NM-1</strain>
    </source>
</reference>
<dbReference type="InterPro" id="IPR000760">
    <property type="entry name" value="Inositol_monophosphatase-like"/>
</dbReference>
<evidence type="ECO:0000256" key="2">
    <source>
        <dbReference type="ARBA" id="ARBA00004970"/>
    </source>
</evidence>
<name>F5XP66_MICPN</name>
<dbReference type="GO" id="GO:0007165">
    <property type="term" value="P:signal transduction"/>
    <property type="evidence" value="ECO:0007669"/>
    <property type="project" value="TreeGrafter"/>
</dbReference>
<dbReference type="Gene3D" id="3.30.540.10">
    <property type="entry name" value="Fructose-1,6-Bisphosphatase, subunit A, domain 1"/>
    <property type="match status" value="1"/>
</dbReference>
<evidence type="ECO:0000256" key="7">
    <source>
        <dbReference type="ARBA" id="ARBA00022842"/>
    </source>
</evidence>
<keyword evidence="13" id="KW-1185">Reference proteome</keyword>
<evidence type="ECO:0000256" key="6">
    <source>
        <dbReference type="ARBA" id="ARBA00022801"/>
    </source>
</evidence>
<feature type="binding site" evidence="11">
    <location>
        <position position="90"/>
    </location>
    <ligand>
        <name>Mg(2+)</name>
        <dbReference type="ChEBI" id="CHEBI:18420"/>
        <label>2</label>
    </ligand>
</feature>
<dbReference type="GO" id="GO:0046872">
    <property type="term" value="F:metal ion binding"/>
    <property type="evidence" value="ECO:0007669"/>
    <property type="project" value="UniProtKB-KW"/>
</dbReference>
<feature type="binding site" evidence="11">
    <location>
        <position position="89"/>
    </location>
    <ligand>
        <name>Mg(2+)</name>
        <dbReference type="ChEBI" id="CHEBI:18420"/>
        <label>1</label>
        <note>catalytic</note>
    </ligand>
</feature>
<feature type="binding site" evidence="11">
    <location>
        <position position="87"/>
    </location>
    <ligand>
        <name>Mg(2+)</name>
        <dbReference type="ChEBI" id="CHEBI:18420"/>
        <label>1</label>
        <note>catalytic</note>
    </ligand>
</feature>
<comment type="function">
    <text evidence="10">Catalyzes the dephosphorylation of histidinol-phosphate to histidinol, the direct precursor of histidine.</text>
</comment>
<feature type="binding site" evidence="11">
    <location>
        <position position="70"/>
    </location>
    <ligand>
        <name>Mg(2+)</name>
        <dbReference type="ChEBI" id="CHEBI:18420"/>
        <label>1</label>
        <note>catalytic</note>
    </ligand>
</feature>
<protein>
    <recommendedName>
        <fullName evidence="4">Histidinol-phosphatase</fullName>
        <ecNumber evidence="3">3.1.3.15</ecNumber>
    </recommendedName>
    <alternativeName>
        <fullName evidence="8">Histidinol-phosphate phosphatase</fullName>
    </alternativeName>
</protein>
<keyword evidence="5 11" id="KW-0479">Metal-binding</keyword>
<keyword evidence="7 11" id="KW-0460">Magnesium</keyword>
<dbReference type="STRING" id="1032480.MLP_36920"/>
<dbReference type="SUPFAM" id="SSF56655">
    <property type="entry name" value="Carbohydrate phosphatase"/>
    <property type="match status" value="1"/>
</dbReference>
<keyword evidence="6 12" id="KW-0378">Hydrolase</keyword>
<evidence type="ECO:0000313" key="12">
    <source>
        <dbReference type="EMBL" id="BAK36706.1"/>
    </source>
</evidence>
<comment type="pathway">
    <text evidence="2">Amino-acid biosynthesis; L-histidine biosynthesis; L-histidine from 5-phospho-alpha-D-ribose 1-diphosphate: step 8/9.</text>
</comment>
<accession>F5XP66</accession>
<dbReference type="HOGENOM" id="CLU_044118_2_0_11"/>
<evidence type="ECO:0000256" key="10">
    <source>
        <dbReference type="ARBA" id="ARBA00053547"/>
    </source>
</evidence>
<comment type="catalytic activity">
    <reaction evidence="9">
        <text>L-histidinol phosphate + H2O = L-histidinol + phosphate</text>
        <dbReference type="Rhea" id="RHEA:14465"/>
        <dbReference type="ChEBI" id="CHEBI:15377"/>
        <dbReference type="ChEBI" id="CHEBI:43474"/>
        <dbReference type="ChEBI" id="CHEBI:57699"/>
        <dbReference type="ChEBI" id="CHEBI:57980"/>
        <dbReference type="EC" id="3.1.3.15"/>
    </reaction>
</comment>
<dbReference type="EC" id="3.1.3.15" evidence="3"/>
<evidence type="ECO:0000256" key="4">
    <source>
        <dbReference type="ARBA" id="ARBA00021697"/>
    </source>
</evidence>
<dbReference type="GO" id="GO:0006020">
    <property type="term" value="P:inositol metabolic process"/>
    <property type="evidence" value="ECO:0007669"/>
    <property type="project" value="TreeGrafter"/>
</dbReference>
<comment type="cofactor">
    <cofactor evidence="1 11">
        <name>Mg(2+)</name>
        <dbReference type="ChEBI" id="CHEBI:18420"/>
    </cofactor>
</comment>
<feature type="binding site" evidence="11">
    <location>
        <position position="215"/>
    </location>
    <ligand>
        <name>Mg(2+)</name>
        <dbReference type="ChEBI" id="CHEBI:18420"/>
        <label>1</label>
        <note>catalytic</note>
    </ligand>
</feature>
<evidence type="ECO:0000256" key="1">
    <source>
        <dbReference type="ARBA" id="ARBA00001946"/>
    </source>
</evidence>
<evidence type="ECO:0000256" key="3">
    <source>
        <dbReference type="ARBA" id="ARBA00013085"/>
    </source>
</evidence>
<dbReference type="AlphaFoldDB" id="F5XP66"/>
<evidence type="ECO:0000313" key="13">
    <source>
        <dbReference type="Proteomes" id="UP000007947"/>
    </source>
</evidence>
<dbReference type="Proteomes" id="UP000007947">
    <property type="component" value="Chromosome"/>
</dbReference>
<evidence type="ECO:0000256" key="9">
    <source>
        <dbReference type="ARBA" id="ARBA00049158"/>
    </source>
</evidence>
<dbReference type="Gene3D" id="3.40.190.80">
    <property type="match status" value="1"/>
</dbReference>
<dbReference type="FunFam" id="3.30.540.10:FF:000003">
    <property type="entry name" value="Inositol-1-monophosphatase"/>
    <property type="match status" value="1"/>
</dbReference>
<dbReference type="GO" id="GO:0008934">
    <property type="term" value="F:inositol monophosphate 1-phosphatase activity"/>
    <property type="evidence" value="ECO:0007669"/>
    <property type="project" value="TreeGrafter"/>
</dbReference>